<dbReference type="RefSeq" id="WP_212940396.1">
    <property type="nucleotide sequence ID" value="NZ_BORR01000011.1"/>
</dbReference>
<evidence type="ECO:0000313" key="3">
    <source>
        <dbReference type="Proteomes" id="UP000681162"/>
    </source>
</evidence>
<feature type="domain" description="Copper amine oxidase-like N-terminal" evidence="1">
    <location>
        <begin position="38"/>
        <end position="140"/>
    </location>
</feature>
<evidence type="ECO:0000313" key="2">
    <source>
        <dbReference type="EMBL" id="GIO38265.1"/>
    </source>
</evidence>
<dbReference type="EMBL" id="BORR01000011">
    <property type="protein sequence ID" value="GIO38265.1"/>
    <property type="molecule type" value="Genomic_DNA"/>
</dbReference>
<accession>A0A919XWN4</accession>
<dbReference type="InterPro" id="IPR012854">
    <property type="entry name" value="Cu_amine_oxidase-like_N"/>
</dbReference>
<comment type="caution">
    <text evidence="2">The sequence shown here is derived from an EMBL/GenBank/DDBJ whole genome shotgun (WGS) entry which is preliminary data.</text>
</comment>
<gene>
    <name evidence="2" type="ORF">J41TS12_31260</name>
</gene>
<reference evidence="2 3" key="1">
    <citation type="submission" date="2021-03" db="EMBL/GenBank/DDBJ databases">
        <title>Antimicrobial resistance genes in bacteria isolated from Japanese honey, and their potential for conferring macrolide and lincosamide resistance in the American foulbrood pathogen Paenibacillus larvae.</title>
        <authorList>
            <person name="Okamoto M."/>
            <person name="Kumagai M."/>
            <person name="Kanamori H."/>
            <person name="Takamatsu D."/>
        </authorList>
    </citation>
    <scope>NUCLEOTIDE SEQUENCE [LARGE SCALE GENOMIC DNA]</scope>
    <source>
        <strain evidence="2 3">J41TS12</strain>
    </source>
</reference>
<sequence length="306" mass="33843">MKKLIAIAILFGLSLGWLGSTPIYAATSSNEKWYEINVNGVFVPMDVQPIVSQSSLLIPIRTLASLGLSNSWDANSRTVTIKNTSDDVLTINLDSNIALKNGKRIEMSAPAQSKHGRVLVPIRFVSESLGYQVHYETIRNIIFVTSPEHTFDTDVIDPSDLVSARKAAISLPVTTDFKTLGFATRRGVTYRFPEGKADMYEFNDGFTHTVVKIENGKAVAIGQYTIGNRSNILLKAGEITGENIVSDPVLEPFLSAVYFNHDPNTTTTNVIYWEVDAITGDKWMKTIETATYKVYSDIIQEVPNNL</sequence>
<evidence type="ECO:0000259" key="1">
    <source>
        <dbReference type="Pfam" id="PF07833"/>
    </source>
</evidence>
<dbReference type="Pfam" id="PF07833">
    <property type="entry name" value="Cu_amine_oxidN1"/>
    <property type="match status" value="1"/>
</dbReference>
<organism evidence="2 3">
    <name type="scientific">Paenibacillus antibioticophila</name>
    <dbReference type="NCBI Taxonomy" id="1274374"/>
    <lineage>
        <taxon>Bacteria</taxon>
        <taxon>Bacillati</taxon>
        <taxon>Bacillota</taxon>
        <taxon>Bacilli</taxon>
        <taxon>Bacillales</taxon>
        <taxon>Paenibacillaceae</taxon>
        <taxon>Paenibacillus</taxon>
    </lineage>
</organism>
<dbReference type="SUPFAM" id="SSF55383">
    <property type="entry name" value="Copper amine oxidase, domain N"/>
    <property type="match status" value="1"/>
</dbReference>
<dbReference type="InterPro" id="IPR036582">
    <property type="entry name" value="Mao_N_sf"/>
</dbReference>
<keyword evidence="3" id="KW-1185">Reference proteome</keyword>
<dbReference type="AlphaFoldDB" id="A0A919XWN4"/>
<dbReference type="Proteomes" id="UP000681162">
    <property type="component" value="Unassembled WGS sequence"/>
</dbReference>
<protein>
    <recommendedName>
        <fullName evidence="1">Copper amine oxidase-like N-terminal domain-containing protein</fullName>
    </recommendedName>
</protein>
<proteinExistence type="predicted"/>
<name>A0A919XWN4_9BACL</name>
<dbReference type="Gene3D" id="3.30.457.10">
    <property type="entry name" value="Copper amine oxidase-like, N-terminal domain"/>
    <property type="match status" value="1"/>
</dbReference>